<sequence>MLPKLKALLVGGGRSSPPVVSVARLLEILVQSPLNESQPTDSCAAFVQPNDDLDIVLGMMLDARAQSQAQSALNNVRFREWMNQEPSDLLLVNANLRLFALHNVSPISVSFASFVMSMAETRPEDVLSMVLNRRELLNIDFINSRSTLKQLEKHDLYKLCWLLHKLVRQFSSEMTVYRVIDAVSCFDNDLHGSFHELAVVLEFLHAVVQDDTLRARFKVLMTNADQSTKRLRQRVDVEQHVTLNSQYLSPQMISDQSMAAGIEQRKIKVC</sequence>
<dbReference type="PANTHER" id="PTHR40619">
    <property type="entry name" value="FUNGAL STAND N-TERMINAL GOODBYE DOMAIN-CONTAINING PROTEIN"/>
    <property type="match status" value="1"/>
</dbReference>
<gene>
    <name evidence="1" type="ORF">BP01DRAFT_386136</name>
</gene>
<proteinExistence type="predicted"/>
<dbReference type="PANTHER" id="PTHR40619:SF3">
    <property type="entry name" value="FUNGAL STAND N-TERMINAL GOODBYE DOMAIN-CONTAINING PROTEIN"/>
    <property type="match status" value="1"/>
</dbReference>
<keyword evidence="2" id="KW-1185">Reference proteome</keyword>
<accession>A0A318ZAM3</accession>
<name>A0A318ZAM3_9EURO</name>
<evidence type="ECO:0000313" key="1">
    <source>
        <dbReference type="EMBL" id="PYH41763.1"/>
    </source>
</evidence>
<dbReference type="EMBL" id="KZ821260">
    <property type="protein sequence ID" value="PYH41763.1"/>
    <property type="molecule type" value="Genomic_DNA"/>
</dbReference>
<organism evidence="1 2">
    <name type="scientific">Aspergillus saccharolyticus JOP 1030-1</name>
    <dbReference type="NCBI Taxonomy" id="1450539"/>
    <lineage>
        <taxon>Eukaryota</taxon>
        <taxon>Fungi</taxon>
        <taxon>Dikarya</taxon>
        <taxon>Ascomycota</taxon>
        <taxon>Pezizomycotina</taxon>
        <taxon>Eurotiomycetes</taxon>
        <taxon>Eurotiomycetidae</taxon>
        <taxon>Eurotiales</taxon>
        <taxon>Aspergillaceae</taxon>
        <taxon>Aspergillus</taxon>
        <taxon>Aspergillus subgen. Circumdati</taxon>
    </lineage>
</organism>
<dbReference type="RefSeq" id="XP_025427745.1">
    <property type="nucleotide sequence ID" value="XM_025577660.1"/>
</dbReference>
<reference evidence="1 2" key="1">
    <citation type="submission" date="2016-12" db="EMBL/GenBank/DDBJ databases">
        <title>The genomes of Aspergillus section Nigri reveals drivers in fungal speciation.</title>
        <authorList>
            <consortium name="DOE Joint Genome Institute"/>
            <person name="Vesth T.C."/>
            <person name="Nybo J."/>
            <person name="Theobald S."/>
            <person name="Brandl J."/>
            <person name="Frisvad J.C."/>
            <person name="Nielsen K.F."/>
            <person name="Lyhne E.K."/>
            <person name="Kogle M.E."/>
            <person name="Kuo A."/>
            <person name="Riley R."/>
            <person name="Clum A."/>
            <person name="Nolan M."/>
            <person name="Lipzen A."/>
            <person name="Salamov A."/>
            <person name="Henrissat B."/>
            <person name="Wiebenga A."/>
            <person name="De Vries R.P."/>
            <person name="Grigoriev I.V."/>
            <person name="Mortensen U.H."/>
            <person name="Andersen M.R."/>
            <person name="Baker S.E."/>
        </authorList>
    </citation>
    <scope>NUCLEOTIDE SEQUENCE [LARGE SCALE GENOMIC DNA]</scope>
    <source>
        <strain evidence="1 2">JOP 1030-1</strain>
    </source>
</reference>
<dbReference type="AlphaFoldDB" id="A0A318ZAM3"/>
<dbReference type="Proteomes" id="UP000248349">
    <property type="component" value="Unassembled WGS sequence"/>
</dbReference>
<protein>
    <submittedName>
        <fullName evidence="1">Uncharacterized protein</fullName>
    </submittedName>
</protein>
<dbReference type="OrthoDB" id="5419927at2759"/>
<evidence type="ECO:0000313" key="2">
    <source>
        <dbReference type="Proteomes" id="UP000248349"/>
    </source>
</evidence>
<dbReference type="STRING" id="1450539.A0A318ZAM3"/>
<dbReference type="GeneID" id="37078889"/>